<dbReference type="EMBL" id="JAEVFJ010000005">
    <property type="protein sequence ID" value="KAH8104515.1"/>
    <property type="molecule type" value="Genomic_DNA"/>
</dbReference>
<reference evidence="1" key="1">
    <citation type="journal article" date="2021" name="New Phytol.">
        <title>Evolutionary innovations through gain and loss of genes in the ectomycorrhizal Boletales.</title>
        <authorList>
            <person name="Wu G."/>
            <person name="Miyauchi S."/>
            <person name="Morin E."/>
            <person name="Kuo A."/>
            <person name="Drula E."/>
            <person name="Varga T."/>
            <person name="Kohler A."/>
            <person name="Feng B."/>
            <person name="Cao Y."/>
            <person name="Lipzen A."/>
            <person name="Daum C."/>
            <person name="Hundley H."/>
            <person name="Pangilinan J."/>
            <person name="Johnson J."/>
            <person name="Barry K."/>
            <person name="LaButti K."/>
            <person name="Ng V."/>
            <person name="Ahrendt S."/>
            <person name="Min B."/>
            <person name="Choi I.G."/>
            <person name="Park H."/>
            <person name="Plett J.M."/>
            <person name="Magnuson J."/>
            <person name="Spatafora J.W."/>
            <person name="Nagy L.G."/>
            <person name="Henrissat B."/>
            <person name="Grigoriev I.V."/>
            <person name="Yang Z.L."/>
            <person name="Xu J."/>
            <person name="Martin F.M."/>
        </authorList>
    </citation>
    <scope>NUCLEOTIDE SEQUENCE</scope>
    <source>
        <strain evidence="1">KKN 215</strain>
    </source>
</reference>
<evidence type="ECO:0000313" key="2">
    <source>
        <dbReference type="Proteomes" id="UP000813824"/>
    </source>
</evidence>
<gene>
    <name evidence="1" type="ORF">BXZ70DRAFT_592066</name>
</gene>
<protein>
    <submittedName>
        <fullName evidence="1">Uncharacterized protein</fullName>
    </submittedName>
</protein>
<evidence type="ECO:0000313" key="1">
    <source>
        <dbReference type="EMBL" id="KAH8104515.1"/>
    </source>
</evidence>
<dbReference type="Proteomes" id="UP000813824">
    <property type="component" value="Unassembled WGS sequence"/>
</dbReference>
<name>A0A8K0UUD8_9AGAR</name>
<proteinExistence type="predicted"/>
<organism evidence="1 2">
    <name type="scientific">Cristinia sonorae</name>
    <dbReference type="NCBI Taxonomy" id="1940300"/>
    <lineage>
        <taxon>Eukaryota</taxon>
        <taxon>Fungi</taxon>
        <taxon>Dikarya</taxon>
        <taxon>Basidiomycota</taxon>
        <taxon>Agaricomycotina</taxon>
        <taxon>Agaricomycetes</taxon>
        <taxon>Agaricomycetidae</taxon>
        <taxon>Agaricales</taxon>
        <taxon>Pleurotineae</taxon>
        <taxon>Stephanosporaceae</taxon>
        <taxon>Cristinia</taxon>
    </lineage>
</organism>
<sequence length="523" mass="59167">MSDNTEDCAGSGGALVGPGTLFPSDEPRLPYDVLYELARHIYHSGSRSSLFALMSTCRTLSNACATVLLSGKVNIGKTLRLVSSFCAFVLRRESRASSIRHLHIRTVDTWPFADITISSVMYALSLVITRATRLETLHITEVDHFLSISPDIGPAISSLTTLTHLKLEWIGIKAQAMCMDMHSPISTVVLHNLEASGILDPDPTVLLQNFQDTLVDVTIDIQPILERPVWVFSGASFPHVRSLKLVTRSVYQELLPFMKAFPNVSTFHWRDDRPYPTHWLPMLDQSHAYHLAATHGHWPELSVLNAPMLSCYIAGLQSRVRRYSMTIVGSGGDQWYQARLNSLLRLIRPFALWLQTSAALFFNRDVMGWFPVSSIKELRLKISTESVPASKAQYLMELVPYALRRMSLTSLVLTIQHIAEREEFYMVMIDGTPVEDHPSAKDPFYNYLDNTALVTTARLLADYIPTLEDVFLGIKLSENYQGPFRSYYVNLQVRRDEHGSRHFRLVKRQDSASLFDFNWGEPS</sequence>
<accession>A0A8K0UUD8</accession>
<keyword evidence="2" id="KW-1185">Reference proteome</keyword>
<comment type="caution">
    <text evidence="1">The sequence shown here is derived from an EMBL/GenBank/DDBJ whole genome shotgun (WGS) entry which is preliminary data.</text>
</comment>
<dbReference type="OrthoDB" id="2802422at2759"/>
<dbReference type="AlphaFoldDB" id="A0A8K0UUD8"/>